<dbReference type="InterPro" id="IPR050109">
    <property type="entry name" value="HTH-type_TetR-like_transc_reg"/>
</dbReference>
<dbReference type="SUPFAM" id="SSF46689">
    <property type="entry name" value="Homeodomain-like"/>
    <property type="match status" value="1"/>
</dbReference>
<evidence type="ECO:0000256" key="4">
    <source>
        <dbReference type="PROSITE-ProRule" id="PRU00335"/>
    </source>
</evidence>
<dbReference type="EMBL" id="JBHUKU010000001">
    <property type="protein sequence ID" value="MFD2457205.1"/>
    <property type="molecule type" value="Genomic_DNA"/>
</dbReference>
<dbReference type="Proteomes" id="UP001597419">
    <property type="component" value="Unassembled WGS sequence"/>
</dbReference>
<dbReference type="Gene3D" id="1.10.357.10">
    <property type="entry name" value="Tetracycline Repressor, domain 2"/>
    <property type="match status" value="1"/>
</dbReference>
<keyword evidence="3" id="KW-0804">Transcription</keyword>
<reference evidence="7" key="1">
    <citation type="journal article" date="2019" name="Int. J. Syst. Evol. Microbiol.">
        <title>The Global Catalogue of Microorganisms (GCM) 10K type strain sequencing project: providing services to taxonomists for standard genome sequencing and annotation.</title>
        <authorList>
            <consortium name="The Broad Institute Genomics Platform"/>
            <consortium name="The Broad Institute Genome Sequencing Center for Infectious Disease"/>
            <person name="Wu L."/>
            <person name="Ma J."/>
        </authorList>
    </citation>
    <scope>NUCLEOTIDE SEQUENCE [LARGE SCALE GENOMIC DNA]</scope>
    <source>
        <strain evidence="7">CGMCC 4.7643</strain>
    </source>
</reference>
<organism evidence="6 7">
    <name type="scientific">Amycolatopsis samaneae</name>
    <dbReference type="NCBI Taxonomy" id="664691"/>
    <lineage>
        <taxon>Bacteria</taxon>
        <taxon>Bacillati</taxon>
        <taxon>Actinomycetota</taxon>
        <taxon>Actinomycetes</taxon>
        <taxon>Pseudonocardiales</taxon>
        <taxon>Pseudonocardiaceae</taxon>
        <taxon>Amycolatopsis</taxon>
    </lineage>
</organism>
<dbReference type="PANTHER" id="PTHR30055">
    <property type="entry name" value="HTH-TYPE TRANSCRIPTIONAL REGULATOR RUTR"/>
    <property type="match status" value="1"/>
</dbReference>
<dbReference type="RefSeq" id="WP_345402476.1">
    <property type="nucleotide sequence ID" value="NZ_BAABHG010000013.1"/>
</dbReference>
<dbReference type="InterPro" id="IPR009057">
    <property type="entry name" value="Homeodomain-like_sf"/>
</dbReference>
<protein>
    <submittedName>
        <fullName evidence="6">TetR/AcrR family transcriptional regulator</fullName>
    </submittedName>
</protein>
<keyword evidence="7" id="KW-1185">Reference proteome</keyword>
<proteinExistence type="predicted"/>
<keyword evidence="2 4" id="KW-0238">DNA-binding</keyword>
<dbReference type="PROSITE" id="PS50977">
    <property type="entry name" value="HTH_TETR_2"/>
    <property type="match status" value="1"/>
</dbReference>
<evidence type="ECO:0000256" key="1">
    <source>
        <dbReference type="ARBA" id="ARBA00023015"/>
    </source>
</evidence>
<comment type="caution">
    <text evidence="6">The sequence shown here is derived from an EMBL/GenBank/DDBJ whole genome shotgun (WGS) entry which is preliminary data.</text>
</comment>
<accession>A0ABW5GA78</accession>
<evidence type="ECO:0000259" key="5">
    <source>
        <dbReference type="PROSITE" id="PS50977"/>
    </source>
</evidence>
<evidence type="ECO:0000313" key="6">
    <source>
        <dbReference type="EMBL" id="MFD2457205.1"/>
    </source>
</evidence>
<dbReference type="PANTHER" id="PTHR30055:SF234">
    <property type="entry name" value="HTH-TYPE TRANSCRIPTIONAL REGULATOR BETI"/>
    <property type="match status" value="1"/>
</dbReference>
<evidence type="ECO:0000313" key="7">
    <source>
        <dbReference type="Proteomes" id="UP001597419"/>
    </source>
</evidence>
<dbReference type="InterPro" id="IPR001647">
    <property type="entry name" value="HTH_TetR"/>
</dbReference>
<evidence type="ECO:0000256" key="3">
    <source>
        <dbReference type="ARBA" id="ARBA00023163"/>
    </source>
</evidence>
<evidence type="ECO:0000256" key="2">
    <source>
        <dbReference type="ARBA" id="ARBA00023125"/>
    </source>
</evidence>
<feature type="DNA-binding region" description="H-T-H motif" evidence="4">
    <location>
        <begin position="36"/>
        <end position="55"/>
    </location>
</feature>
<feature type="domain" description="HTH tetR-type" evidence="5">
    <location>
        <begin position="13"/>
        <end position="73"/>
    </location>
</feature>
<name>A0ABW5GA78_9PSEU</name>
<dbReference type="Pfam" id="PF00440">
    <property type="entry name" value="TetR_N"/>
    <property type="match status" value="1"/>
</dbReference>
<keyword evidence="1" id="KW-0805">Transcription regulation</keyword>
<sequence length="196" mass="20782">MVSGTPRRRRDPEGRRRAIAAAAAELIIEVGVEATTHRMVAARADVPLGATTHYFDSLDDLRSAGLRLLVAEVDAYFEKVSAVLAARGTSAAVLTDLVMAELADSRTARADGAVVTAAVHDPRVRELARRWQERAIALLRPGHGATRAAAAALFLDGLTWHRLVSDAPLDRRVIETGLTAILGEGPPPSAAPSPSD</sequence>
<gene>
    <name evidence="6" type="ORF">ACFSYJ_01275</name>
</gene>